<dbReference type="FunFam" id="1.20.1510.10:FF:000005">
    <property type="entry name" value="Putative Cation diffusion facilitator 1"/>
    <property type="match status" value="1"/>
</dbReference>
<dbReference type="GO" id="GO:0008324">
    <property type="term" value="F:monoatomic cation transmembrane transporter activity"/>
    <property type="evidence" value="ECO:0007669"/>
    <property type="project" value="InterPro"/>
</dbReference>
<dbReference type="SUPFAM" id="SSF160240">
    <property type="entry name" value="Cation efflux protein cytoplasmic domain-like"/>
    <property type="match status" value="1"/>
</dbReference>
<evidence type="ECO:0000256" key="2">
    <source>
        <dbReference type="ARBA" id="ARBA00022448"/>
    </source>
</evidence>
<dbReference type="InterPro" id="IPR050291">
    <property type="entry name" value="CDF_Transporter"/>
</dbReference>
<feature type="transmembrane region" description="Helical" evidence="7">
    <location>
        <begin position="396"/>
        <end position="421"/>
    </location>
</feature>
<dbReference type="SUPFAM" id="SSF161111">
    <property type="entry name" value="Cation efflux protein transmembrane domain-like"/>
    <property type="match status" value="1"/>
</dbReference>
<evidence type="ECO:0000259" key="8">
    <source>
        <dbReference type="Pfam" id="PF01545"/>
    </source>
</evidence>
<dbReference type="AlphaFoldDB" id="A0AAD9SM81"/>
<dbReference type="Proteomes" id="UP001265746">
    <property type="component" value="Unassembled WGS sequence"/>
</dbReference>
<sequence>MTSPSHRRPSSLLLQQDEPNMLASKGHGTLTQLIRNRSQASIHSPGWKAFHDEEEAVASGPFPDWTAFRHRNSLDEDDDDHRSLAEERRLNALLTGPQMRSMRLIGSTNPRYKWERYWKTEEQLKNMPGKPVRGYYERTNYLIQQYLYIDKLLDSSLPHDLLNEYNHMPLSAFRRGVEVPATISEEPSTPSSNGQPISSSASGSGSGSGSTPGYGTVVKKVKRTPKDIYRPTNLESSSSSDISVMEATPLIIKNKQLNGDADPFADADDDDEDKAKPEIPWADDDDVDSSARIVTVAIYVNFIANLTLLLGKLAVIITVPSVSVLASLVDAALDFLSTVIVWITTTLISRQDQYRYPVGRRRLEPVGVLVFSVIMITSFVQVALEAIQTLAGKDHTVIQLTASAIGIMASTVIIKGLCWFWCRLIKNSSVQALADDAMTDIIFNLGSIAFPIVGYYAGIWWLDALGGLLLSLVVIFNWSHSASEHIKNLCGFSATADQRNILLYLTMRFAKTIRQIQGLQAYHSGDKLNVEVDIVLDASTSLKDSHDLAESLQYVLESVPIVDRAFVHCDYASYNLPTHMEQQAA</sequence>
<dbReference type="GO" id="GO:0030003">
    <property type="term" value="P:intracellular monoatomic cation homeostasis"/>
    <property type="evidence" value="ECO:0007669"/>
    <property type="project" value="UniProtKB-ARBA"/>
</dbReference>
<dbReference type="PANTHER" id="PTHR43840:SF4">
    <property type="entry name" value="CDF DIVALENT METAL CATION TRANSPORTER (EUROFUNG)"/>
    <property type="match status" value="1"/>
</dbReference>
<feature type="transmembrane region" description="Helical" evidence="7">
    <location>
        <begin position="298"/>
        <end position="319"/>
    </location>
</feature>
<keyword evidence="3 7" id="KW-0812">Transmembrane</keyword>
<reference evidence="9" key="1">
    <citation type="submission" date="2023-06" db="EMBL/GenBank/DDBJ databases">
        <authorList>
            <person name="Noh H."/>
        </authorList>
    </citation>
    <scope>NUCLEOTIDE SEQUENCE</scope>
    <source>
        <strain evidence="9">DUCC20226</strain>
    </source>
</reference>
<feature type="region of interest" description="Disordered" evidence="6">
    <location>
        <begin position="258"/>
        <end position="283"/>
    </location>
</feature>
<dbReference type="Pfam" id="PF01545">
    <property type="entry name" value="Cation_efflux"/>
    <property type="match status" value="1"/>
</dbReference>
<evidence type="ECO:0000256" key="3">
    <source>
        <dbReference type="ARBA" id="ARBA00022692"/>
    </source>
</evidence>
<dbReference type="EMBL" id="JAUJFL010000002">
    <property type="protein sequence ID" value="KAK2611149.1"/>
    <property type="molecule type" value="Genomic_DNA"/>
</dbReference>
<dbReference type="InterPro" id="IPR058533">
    <property type="entry name" value="Cation_efflux_TM"/>
</dbReference>
<evidence type="ECO:0000256" key="7">
    <source>
        <dbReference type="SAM" id="Phobius"/>
    </source>
</evidence>
<evidence type="ECO:0000313" key="9">
    <source>
        <dbReference type="EMBL" id="KAK2611149.1"/>
    </source>
</evidence>
<feature type="transmembrane region" description="Helical" evidence="7">
    <location>
        <begin position="366"/>
        <end position="384"/>
    </location>
</feature>
<feature type="compositionally biased region" description="Low complexity" evidence="6">
    <location>
        <begin position="188"/>
        <end position="203"/>
    </location>
</feature>
<dbReference type="PANTHER" id="PTHR43840">
    <property type="entry name" value="MITOCHONDRIAL METAL TRANSPORTER 1-RELATED"/>
    <property type="match status" value="1"/>
</dbReference>
<feature type="domain" description="Cation efflux protein transmembrane" evidence="8">
    <location>
        <begin position="299"/>
        <end position="489"/>
    </location>
</feature>
<gene>
    <name evidence="9" type="ORF">N8I77_004522</name>
</gene>
<dbReference type="GO" id="GO:0098771">
    <property type="term" value="P:inorganic ion homeostasis"/>
    <property type="evidence" value="ECO:0007669"/>
    <property type="project" value="UniProtKB-ARBA"/>
</dbReference>
<keyword evidence="4 7" id="KW-1133">Transmembrane helix</keyword>
<accession>A0AAD9SM81</accession>
<evidence type="ECO:0000256" key="1">
    <source>
        <dbReference type="ARBA" id="ARBA00004141"/>
    </source>
</evidence>
<proteinExistence type="predicted"/>
<protein>
    <recommendedName>
        <fullName evidence="8">Cation efflux protein transmembrane domain-containing protein</fullName>
    </recommendedName>
</protein>
<name>A0AAD9SM81_PHOAM</name>
<feature type="transmembrane region" description="Helical" evidence="7">
    <location>
        <begin position="325"/>
        <end position="345"/>
    </location>
</feature>
<comment type="subcellular location">
    <subcellularLocation>
        <location evidence="1">Membrane</location>
        <topology evidence="1">Multi-pass membrane protein</topology>
    </subcellularLocation>
</comment>
<evidence type="ECO:0000256" key="6">
    <source>
        <dbReference type="SAM" id="MobiDB-lite"/>
    </source>
</evidence>
<dbReference type="Gene3D" id="1.20.1510.10">
    <property type="entry name" value="Cation efflux protein transmembrane domain"/>
    <property type="match status" value="1"/>
</dbReference>
<dbReference type="Gene3D" id="3.30.70.1350">
    <property type="entry name" value="Cation efflux protein, cytoplasmic domain"/>
    <property type="match status" value="1"/>
</dbReference>
<organism evidence="9 10">
    <name type="scientific">Phomopsis amygdali</name>
    <name type="common">Fusicoccum amygdali</name>
    <dbReference type="NCBI Taxonomy" id="1214568"/>
    <lineage>
        <taxon>Eukaryota</taxon>
        <taxon>Fungi</taxon>
        <taxon>Dikarya</taxon>
        <taxon>Ascomycota</taxon>
        <taxon>Pezizomycotina</taxon>
        <taxon>Sordariomycetes</taxon>
        <taxon>Sordariomycetidae</taxon>
        <taxon>Diaporthales</taxon>
        <taxon>Diaporthaceae</taxon>
        <taxon>Diaporthe</taxon>
    </lineage>
</organism>
<evidence type="ECO:0000256" key="5">
    <source>
        <dbReference type="ARBA" id="ARBA00023136"/>
    </source>
</evidence>
<keyword evidence="2" id="KW-0813">Transport</keyword>
<keyword evidence="5 7" id="KW-0472">Membrane</keyword>
<dbReference type="InterPro" id="IPR027469">
    <property type="entry name" value="Cation_efflux_TMD_sf"/>
</dbReference>
<keyword evidence="10" id="KW-1185">Reference proteome</keyword>
<feature type="compositionally biased region" description="Acidic residues" evidence="6">
    <location>
        <begin position="263"/>
        <end position="272"/>
    </location>
</feature>
<dbReference type="GO" id="GO:0016020">
    <property type="term" value="C:membrane"/>
    <property type="evidence" value="ECO:0007669"/>
    <property type="project" value="UniProtKB-SubCell"/>
</dbReference>
<feature type="region of interest" description="Disordered" evidence="6">
    <location>
        <begin position="183"/>
        <end position="217"/>
    </location>
</feature>
<feature type="transmembrane region" description="Helical" evidence="7">
    <location>
        <begin position="433"/>
        <end position="453"/>
    </location>
</feature>
<evidence type="ECO:0000256" key="4">
    <source>
        <dbReference type="ARBA" id="ARBA00022989"/>
    </source>
</evidence>
<dbReference type="InterPro" id="IPR036837">
    <property type="entry name" value="Cation_efflux_CTD_sf"/>
</dbReference>
<dbReference type="FunFam" id="3.30.70.1350:FF:000004">
    <property type="entry name" value="Cation diffusion facilitator 10"/>
    <property type="match status" value="1"/>
</dbReference>
<evidence type="ECO:0000313" key="10">
    <source>
        <dbReference type="Proteomes" id="UP001265746"/>
    </source>
</evidence>
<comment type="caution">
    <text evidence="9">The sequence shown here is derived from an EMBL/GenBank/DDBJ whole genome shotgun (WGS) entry which is preliminary data.</text>
</comment>